<evidence type="ECO:0000256" key="1">
    <source>
        <dbReference type="SAM" id="SignalP"/>
    </source>
</evidence>
<dbReference type="EMBL" id="DXCK01000036">
    <property type="protein sequence ID" value="HIZ01020.1"/>
    <property type="molecule type" value="Genomic_DNA"/>
</dbReference>
<evidence type="ECO:0000259" key="2">
    <source>
        <dbReference type="Pfam" id="PF03372"/>
    </source>
</evidence>
<feature type="domain" description="Endonuclease/exonuclease/phosphatase" evidence="2">
    <location>
        <begin position="32"/>
        <end position="275"/>
    </location>
</feature>
<feature type="chain" id="PRO_5039174024" evidence="1">
    <location>
        <begin position="22"/>
        <end position="288"/>
    </location>
</feature>
<reference evidence="3" key="1">
    <citation type="journal article" date="2021" name="PeerJ">
        <title>Extensive microbial diversity within the chicken gut microbiome revealed by metagenomics and culture.</title>
        <authorList>
            <person name="Gilroy R."/>
            <person name="Ravi A."/>
            <person name="Getino M."/>
            <person name="Pursley I."/>
            <person name="Horton D.L."/>
            <person name="Alikhan N.F."/>
            <person name="Baker D."/>
            <person name="Gharbi K."/>
            <person name="Hall N."/>
            <person name="Watson M."/>
            <person name="Adriaenssens E.M."/>
            <person name="Foster-Nyarko E."/>
            <person name="Jarju S."/>
            <person name="Secka A."/>
            <person name="Antonio M."/>
            <person name="Oren A."/>
            <person name="Chaudhuri R.R."/>
            <person name="La Ragione R."/>
            <person name="Hildebrand F."/>
            <person name="Pallen M.J."/>
        </authorList>
    </citation>
    <scope>NUCLEOTIDE SEQUENCE</scope>
    <source>
        <strain evidence="3">ChiHjej12B11-24981</strain>
    </source>
</reference>
<accession>A0A9D2A7N5</accession>
<protein>
    <submittedName>
        <fullName evidence="3">Endonuclease/exonuclease/phosphatase family protein</fullName>
    </submittedName>
</protein>
<dbReference type="SUPFAM" id="SSF56219">
    <property type="entry name" value="DNase I-like"/>
    <property type="match status" value="1"/>
</dbReference>
<name>A0A9D2A7N5_9BACE</name>
<dbReference type="InterPro" id="IPR005135">
    <property type="entry name" value="Endo/exonuclease/phosphatase"/>
</dbReference>
<dbReference type="Pfam" id="PF03372">
    <property type="entry name" value="Exo_endo_phos"/>
    <property type="match status" value="1"/>
</dbReference>
<dbReference type="GO" id="GO:0000175">
    <property type="term" value="F:3'-5'-RNA exonuclease activity"/>
    <property type="evidence" value="ECO:0007669"/>
    <property type="project" value="TreeGrafter"/>
</dbReference>
<keyword evidence="3" id="KW-0540">Nuclease</keyword>
<gene>
    <name evidence="3" type="ORF">H9819_02035</name>
</gene>
<dbReference type="CDD" id="cd09083">
    <property type="entry name" value="EEP-1"/>
    <property type="match status" value="1"/>
</dbReference>
<dbReference type="PROSITE" id="PS51257">
    <property type="entry name" value="PROKAR_LIPOPROTEIN"/>
    <property type="match status" value="1"/>
</dbReference>
<sequence length="288" mass="32012">MKTFFLTLASALLLLSSCGTKTSDAPQSVNVMTFNIRLDTESDSLNAWPHRRAEVGRMLGYYAPDLLGMQEVLPQQMTALKEMLPQYTALGVGREDGKAEGEFSPIFFRTDRFELLRSGNFSLSPTPNEFGVKGWGAACNRICTWALLKDKQNGREVAYFNTHLDHVSAEARREGMRLIVDSLKAIAPQMPAIVTGDFNCLPDDEPAQVLTQGGLQNAWTSADVTCGPSWSFHDFGRMPRAERYLIDFVFATPQLHAARCRVVSDVPTTGYYSDHCPVMAELTFTNPQ</sequence>
<dbReference type="AlphaFoldDB" id="A0A9D2A7N5"/>
<dbReference type="Proteomes" id="UP000824023">
    <property type="component" value="Unassembled WGS sequence"/>
</dbReference>
<dbReference type="InterPro" id="IPR050410">
    <property type="entry name" value="CCR4/nocturin_mRNA_transcr"/>
</dbReference>
<keyword evidence="3" id="KW-0378">Hydrolase</keyword>
<reference evidence="3" key="2">
    <citation type="submission" date="2021-04" db="EMBL/GenBank/DDBJ databases">
        <authorList>
            <person name="Gilroy R."/>
        </authorList>
    </citation>
    <scope>NUCLEOTIDE SEQUENCE</scope>
    <source>
        <strain evidence="3">ChiHjej12B11-24981</strain>
    </source>
</reference>
<dbReference type="GO" id="GO:0004519">
    <property type="term" value="F:endonuclease activity"/>
    <property type="evidence" value="ECO:0007669"/>
    <property type="project" value="UniProtKB-KW"/>
</dbReference>
<dbReference type="PANTHER" id="PTHR12121:SF36">
    <property type="entry name" value="ENDONUCLEASE_EXONUCLEASE_PHOSPHATASE DOMAIN-CONTAINING PROTEIN"/>
    <property type="match status" value="1"/>
</dbReference>
<dbReference type="Gene3D" id="3.60.10.10">
    <property type="entry name" value="Endonuclease/exonuclease/phosphatase"/>
    <property type="match status" value="1"/>
</dbReference>
<evidence type="ECO:0000313" key="3">
    <source>
        <dbReference type="EMBL" id="HIZ01020.1"/>
    </source>
</evidence>
<dbReference type="InterPro" id="IPR036691">
    <property type="entry name" value="Endo/exonu/phosph_ase_sf"/>
</dbReference>
<feature type="signal peptide" evidence="1">
    <location>
        <begin position="1"/>
        <end position="21"/>
    </location>
</feature>
<organism evidence="3 4">
    <name type="scientific">Candidatus Bacteroides merdipullorum</name>
    <dbReference type="NCBI Taxonomy" id="2838474"/>
    <lineage>
        <taxon>Bacteria</taxon>
        <taxon>Pseudomonadati</taxon>
        <taxon>Bacteroidota</taxon>
        <taxon>Bacteroidia</taxon>
        <taxon>Bacteroidales</taxon>
        <taxon>Bacteroidaceae</taxon>
        <taxon>Bacteroides</taxon>
    </lineage>
</organism>
<dbReference type="PANTHER" id="PTHR12121">
    <property type="entry name" value="CARBON CATABOLITE REPRESSOR PROTEIN 4"/>
    <property type="match status" value="1"/>
</dbReference>
<comment type="caution">
    <text evidence="3">The sequence shown here is derived from an EMBL/GenBank/DDBJ whole genome shotgun (WGS) entry which is preliminary data.</text>
</comment>
<keyword evidence="1" id="KW-0732">Signal</keyword>
<proteinExistence type="predicted"/>
<keyword evidence="3" id="KW-0255">Endonuclease</keyword>
<evidence type="ECO:0000313" key="4">
    <source>
        <dbReference type="Proteomes" id="UP000824023"/>
    </source>
</evidence>